<name>A0ABU4VG74_9ACTN</name>
<comment type="caution">
    <text evidence="2">The sequence shown here is derived from an EMBL/GenBank/DDBJ whole genome shotgun (WGS) entry which is preliminary data.</text>
</comment>
<feature type="transmembrane region" description="Helical" evidence="1">
    <location>
        <begin position="240"/>
        <end position="263"/>
    </location>
</feature>
<dbReference type="EMBL" id="JAXAVX010000001">
    <property type="protein sequence ID" value="MDX8150822.1"/>
    <property type="molecule type" value="Genomic_DNA"/>
</dbReference>
<feature type="transmembrane region" description="Helical" evidence="1">
    <location>
        <begin position="160"/>
        <end position="182"/>
    </location>
</feature>
<dbReference type="RefSeq" id="WP_319952964.1">
    <property type="nucleotide sequence ID" value="NZ_JAXAVX010000001.1"/>
</dbReference>
<keyword evidence="1" id="KW-0812">Transmembrane</keyword>
<feature type="transmembrane region" description="Helical" evidence="1">
    <location>
        <begin position="76"/>
        <end position="96"/>
    </location>
</feature>
<accession>A0ABU4VG74</accession>
<feature type="transmembrane region" description="Helical" evidence="1">
    <location>
        <begin position="108"/>
        <end position="128"/>
    </location>
</feature>
<evidence type="ECO:0000313" key="2">
    <source>
        <dbReference type="EMBL" id="MDX8150822.1"/>
    </source>
</evidence>
<keyword evidence="3" id="KW-1185">Reference proteome</keyword>
<evidence type="ECO:0000313" key="3">
    <source>
        <dbReference type="Proteomes" id="UP001277761"/>
    </source>
</evidence>
<dbReference type="Proteomes" id="UP001277761">
    <property type="component" value="Unassembled WGS sequence"/>
</dbReference>
<protein>
    <submittedName>
        <fullName evidence="2">Spirocyclase AveC family protein</fullName>
    </submittedName>
</protein>
<keyword evidence="1" id="KW-0472">Membrane</keyword>
<evidence type="ECO:0000256" key="1">
    <source>
        <dbReference type="SAM" id="Phobius"/>
    </source>
</evidence>
<feature type="transmembrane region" description="Helical" evidence="1">
    <location>
        <begin position="194"/>
        <end position="220"/>
    </location>
</feature>
<reference evidence="2 3" key="1">
    <citation type="submission" date="2023-11" db="EMBL/GenBank/DDBJ databases">
        <authorList>
            <person name="Xu M."/>
            <person name="Jiang T."/>
        </authorList>
    </citation>
    <scope>NUCLEOTIDE SEQUENCE [LARGE SCALE GENOMIC DNA]</scope>
    <source>
        <strain evidence="2 3">SD</strain>
    </source>
</reference>
<keyword evidence="1" id="KW-1133">Transmembrane helix</keyword>
<organism evidence="2 3">
    <name type="scientific">Patulibacter brassicae</name>
    <dbReference type="NCBI Taxonomy" id="1705717"/>
    <lineage>
        <taxon>Bacteria</taxon>
        <taxon>Bacillati</taxon>
        <taxon>Actinomycetota</taxon>
        <taxon>Thermoleophilia</taxon>
        <taxon>Solirubrobacterales</taxon>
        <taxon>Patulibacteraceae</taxon>
        <taxon>Patulibacter</taxon>
    </lineage>
</organism>
<sequence length="358" mass="37755">MSIAVPPAAGSPSSATAVRDADAGAATQRRWGPAHWLALVGVALLAYMAWTLAGWLADGPDEVTTGRDTASSSRVVAWGLTGLLWVLALGVVASVVRESRRLGRLSFDGKLAIGLVCASFWDTFVNWIQPIWFYSANWPLNLNDWWANAPGIVSPAAGEGAFPVLMIVPLYVCFVIEARLIGHLLAALRRRRPAIGTAGLVAAAAGSAVLTSILVSTVMIRPHLWGGPGMPVPITGGDHHWSLFEFGYIVAWATTLGLVRFFVDARGERITERGLGHLPARVRTAVSTLATIAVCCVSVIGWSTPVMLAGLHAEPYPAYPPALPNRTCDTATSSGTAYGPCPGSPGFRMPVRGASDAP</sequence>
<proteinExistence type="predicted"/>
<feature type="transmembrane region" description="Helical" evidence="1">
    <location>
        <begin position="36"/>
        <end position="56"/>
    </location>
</feature>
<gene>
    <name evidence="2" type="ORF">SK069_04380</name>
</gene>
<dbReference type="Pfam" id="PF17198">
    <property type="entry name" value="AveC_like"/>
    <property type="match status" value="1"/>
</dbReference>
<feature type="transmembrane region" description="Helical" evidence="1">
    <location>
        <begin position="284"/>
        <end position="302"/>
    </location>
</feature>
<dbReference type="InterPro" id="IPR033459">
    <property type="entry name" value="AveC-like"/>
</dbReference>